<keyword evidence="8" id="KW-1185">Reference proteome</keyword>
<evidence type="ECO:0000256" key="3">
    <source>
        <dbReference type="ARBA" id="ARBA00022692"/>
    </source>
</evidence>
<dbReference type="GO" id="GO:0005886">
    <property type="term" value="C:plasma membrane"/>
    <property type="evidence" value="ECO:0007669"/>
    <property type="project" value="UniProtKB-SubCell"/>
</dbReference>
<comment type="subcellular location">
    <subcellularLocation>
        <location evidence="1">Cell membrane</location>
        <topology evidence="1">Multi-pass membrane protein</topology>
    </subcellularLocation>
</comment>
<feature type="transmembrane region" description="Helical" evidence="6">
    <location>
        <begin position="30"/>
        <end position="54"/>
    </location>
</feature>
<evidence type="ECO:0000256" key="6">
    <source>
        <dbReference type="SAM" id="Phobius"/>
    </source>
</evidence>
<keyword evidence="7" id="KW-0614">Plasmid</keyword>
<keyword evidence="3 6" id="KW-0812">Transmembrane</keyword>
<dbReference type="GeneID" id="72187237"/>
<dbReference type="KEGG" id="halx:M0R89_18520"/>
<evidence type="ECO:0000256" key="5">
    <source>
        <dbReference type="ARBA" id="ARBA00023136"/>
    </source>
</evidence>
<sequence length="87" mass="9847">MTRLKLYTAIYVVLFVFATAQVVVEQSSGLAYWTAFWIIIGLSFVKALMVAWYYQHLKWEPRSVTFTMFVGLLAALALTTAAAYSIL</sequence>
<keyword evidence="4 6" id="KW-1133">Transmembrane helix</keyword>
<evidence type="ECO:0000313" key="7">
    <source>
        <dbReference type="EMBL" id="UPV76528.1"/>
    </source>
</evidence>
<evidence type="ECO:0000256" key="1">
    <source>
        <dbReference type="ARBA" id="ARBA00004651"/>
    </source>
</evidence>
<geneLocation type="plasmid" evidence="7 8">
    <name>unnamed1</name>
</geneLocation>
<accession>A0A8U0I020</accession>
<feature type="transmembrane region" description="Helical" evidence="6">
    <location>
        <begin position="7"/>
        <end position="24"/>
    </location>
</feature>
<dbReference type="RefSeq" id="WP_248652561.1">
    <property type="nucleotide sequence ID" value="NZ_CP096660.1"/>
</dbReference>
<keyword evidence="5 6" id="KW-0472">Membrane</keyword>
<feature type="transmembrane region" description="Helical" evidence="6">
    <location>
        <begin position="66"/>
        <end position="86"/>
    </location>
</feature>
<evidence type="ECO:0000256" key="4">
    <source>
        <dbReference type="ARBA" id="ARBA00022989"/>
    </source>
</evidence>
<dbReference type="EMBL" id="CP096660">
    <property type="protein sequence ID" value="UPV76528.1"/>
    <property type="molecule type" value="Genomic_DNA"/>
</dbReference>
<protein>
    <submittedName>
        <fullName evidence="7">Cytochrome C oxidase subunit IV family protein</fullName>
    </submittedName>
</protein>
<reference evidence="7 8" key="1">
    <citation type="submission" date="2022-04" db="EMBL/GenBank/DDBJ databases">
        <title>Diverse halophilic archaea isolated from saline environments.</title>
        <authorList>
            <person name="Cui H.-L."/>
        </authorList>
    </citation>
    <scope>NUCLEOTIDE SEQUENCE [LARGE SCALE GENOMIC DNA]</scope>
    <source>
        <strain evidence="7 8">XZYJT49</strain>
        <plasmid evidence="7 8">unnamed1</plasmid>
    </source>
</reference>
<evidence type="ECO:0000256" key="2">
    <source>
        <dbReference type="ARBA" id="ARBA00022475"/>
    </source>
</evidence>
<dbReference type="InterPro" id="IPR005171">
    <property type="entry name" value="Cyt_c_oxidase_su4_prok"/>
</dbReference>
<keyword evidence="2" id="KW-1003">Cell membrane</keyword>
<dbReference type="AlphaFoldDB" id="A0A8U0I020"/>
<proteinExistence type="predicted"/>
<dbReference type="Proteomes" id="UP000830729">
    <property type="component" value="Plasmid unnamed1"/>
</dbReference>
<organism evidence="7 8">
    <name type="scientific">Halorussus limi</name>
    <dbReference type="NCBI Taxonomy" id="2938695"/>
    <lineage>
        <taxon>Archaea</taxon>
        <taxon>Methanobacteriati</taxon>
        <taxon>Methanobacteriota</taxon>
        <taxon>Stenosarchaea group</taxon>
        <taxon>Halobacteria</taxon>
        <taxon>Halobacteriales</taxon>
        <taxon>Haladaptataceae</taxon>
        <taxon>Halorussus</taxon>
    </lineage>
</organism>
<evidence type="ECO:0000313" key="8">
    <source>
        <dbReference type="Proteomes" id="UP000830729"/>
    </source>
</evidence>
<name>A0A8U0I020_9EURY</name>
<dbReference type="Pfam" id="PF03626">
    <property type="entry name" value="COX4_pro"/>
    <property type="match status" value="1"/>
</dbReference>
<gene>
    <name evidence="7" type="ORF">M0R89_18520</name>
</gene>